<dbReference type="InterPro" id="IPR017593">
    <property type="entry name" value="Allantoinase"/>
</dbReference>
<dbReference type="AlphaFoldDB" id="A0A514LI57"/>
<protein>
    <recommendedName>
        <fullName evidence="5">allantoinase</fullName>
        <ecNumber evidence="5">3.5.2.5</ecNumber>
    </recommendedName>
</protein>
<gene>
    <name evidence="11" type="primary">allB</name>
    <name evidence="11" type="ORF">EPH95_07090</name>
</gene>
<evidence type="ECO:0000256" key="9">
    <source>
        <dbReference type="SAM" id="MobiDB-lite"/>
    </source>
</evidence>
<feature type="compositionally biased region" description="Basic and acidic residues" evidence="9">
    <location>
        <begin position="59"/>
        <end position="74"/>
    </location>
</feature>
<dbReference type="OrthoDB" id="9765462at2"/>
<evidence type="ECO:0000256" key="1">
    <source>
        <dbReference type="ARBA" id="ARBA00001947"/>
    </source>
</evidence>
<evidence type="ECO:0000256" key="7">
    <source>
        <dbReference type="ARBA" id="ARBA00022801"/>
    </source>
</evidence>
<dbReference type="GO" id="GO:0006145">
    <property type="term" value="P:purine nucleobase catabolic process"/>
    <property type="evidence" value="ECO:0007669"/>
    <property type="project" value="TreeGrafter"/>
</dbReference>
<dbReference type="InterPro" id="IPR011059">
    <property type="entry name" value="Metal-dep_hydrolase_composite"/>
</dbReference>
<dbReference type="GO" id="GO:0050897">
    <property type="term" value="F:cobalt ion binding"/>
    <property type="evidence" value="ECO:0007669"/>
    <property type="project" value="InterPro"/>
</dbReference>
<dbReference type="SUPFAM" id="SSF51556">
    <property type="entry name" value="Metallo-dependent hydrolases"/>
    <property type="match status" value="1"/>
</dbReference>
<evidence type="ECO:0000256" key="2">
    <source>
        <dbReference type="ARBA" id="ARBA00004968"/>
    </source>
</evidence>
<dbReference type="PANTHER" id="PTHR43668">
    <property type="entry name" value="ALLANTOINASE"/>
    <property type="match status" value="1"/>
</dbReference>
<dbReference type="InterPro" id="IPR006680">
    <property type="entry name" value="Amidohydro-rel"/>
</dbReference>
<dbReference type="NCBIfam" id="TIGR00857">
    <property type="entry name" value="pyrC_multi"/>
    <property type="match status" value="1"/>
</dbReference>
<dbReference type="Proteomes" id="UP000319756">
    <property type="component" value="Chromosome"/>
</dbReference>
<evidence type="ECO:0000313" key="11">
    <source>
        <dbReference type="EMBL" id="QDI90971.1"/>
    </source>
</evidence>
<keyword evidence="7 11" id="KW-0378">Hydrolase</keyword>
<dbReference type="NCBIfam" id="TIGR03178">
    <property type="entry name" value="allantoinase"/>
    <property type="match status" value="1"/>
</dbReference>
<dbReference type="SUPFAM" id="SSF51338">
    <property type="entry name" value="Composite domain of metallo-dependent hydrolases"/>
    <property type="match status" value="1"/>
</dbReference>
<evidence type="ECO:0000256" key="6">
    <source>
        <dbReference type="ARBA" id="ARBA00022723"/>
    </source>
</evidence>
<evidence type="ECO:0000259" key="10">
    <source>
        <dbReference type="Pfam" id="PF01979"/>
    </source>
</evidence>
<keyword evidence="8" id="KW-0862">Zinc</keyword>
<dbReference type="GO" id="GO:0008270">
    <property type="term" value="F:zinc ion binding"/>
    <property type="evidence" value="ECO:0007669"/>
    <property type="project" value="InterPro"/>
</dbReference>
<dbReference type="GO" id="GO:0005737">
    <property type="term" value="C:cytoplasm"/>
    <property type="evidence" value="ECO:0007669"/>
    <property type="project" value="TreeGrafter"/>
</dbReference>
<dbReference type="EC" id="3.5.2.5" evidence="5"/>
<feature type="region of interest" description="Disordered" evidence="9">
    <location>
        <begin position="58"/>
        <end position="78"/>
    </location>
</feature>
<feature type="region of interest" description="Disordered" evidence="9">
    <location>
        <begin position="462"/>
        <end position="483"/>
    </location>
</feature>
<name>A0A514LI57_9BACI</name>
<evidence type="ECO:0000313" key="12">
    <source>
        <dbReference type="Proteomes" id="UP000319756"/>
    </source>
</evidence>
<dbReference type="GO" id="GO:0004038">
    <property type="term" value="F:allantoinase activity"/>
    <property type="evidence" value="ECO:0007669"/>
    <property type="project" value="UniProtKB-EC"/>
</dbReference>
<sequence>MYDVKIENGLLVTSRETFPGTIFIQDGKIAAVKAPGAKDEAREVIDATGKHVLPGLIDTHVHSRDPGPTHKEDFSTSTRAAAAGGVTTIFEMPNTTPPVRDGASFDGQVENLQKKATVNFGLWGICLGPLNRDDFTAMHRKGVIGFKYFWGYGIHRETFQLHYNVSEADEEIIQPYDDGEVYAMMKEVAKTGQLFAVHAENHELIRRLGEEKDPEDESYQALLASRPGVAEQLTVETGITLAKEAGAHFHVLHVSAAESVAAVRRAQAAGQRVSVETCPHYLFLSDKDYETVGKDMKIFPLVKTKADQEAIWEGVNDGTITVVCSDHAPHTEEEKYGGKLSEIPAGMCGVETMVPLMLNAVNERKLTMNRLVALMAENPAHLYGVAGQKGSFAPGSDGDITIVDMEKTGVIRKEALHSKSKISAYDGRSIKGWPVRSIISGQTVMQAGEIVNEKYNGKLVTPGGINHGSSTYTRAHSNAPIHP</sequence>
<evidence type="ECO:0000256" key="4">
    <source>
        <dbReference type="ARBA" id="ARBA00011881"/>
    </source>
</evidence>
<comment type="subunit">
    <text evidence="4">Homotetramer.</text>
</comment>
<dbReference type="KEGG" id="sale:EPH95_07090"/>
<dbReference type="PANTHER" id="PTHR43668:SF2">
    <property type="entry name" value="ALLANTOINASE"/>
    <property type="match status" value="1"/>
</dbReference>
<keyword evidence="12" id="KW-1185">Reference proteome</keyword>
<proteinExistence type="inferred from homology"/>
<dbReference type="EMBL" id="CP035485">
    <property type="protein sequence ID" value="QDI90971.1"/>
    <property type="molecule type" value="Genomic_DNA"/>
</dbReference>
<organism evidence="11 12">
    <name type="scientific">Salicibibacter halophilus</name>
    <dbReference type="NCBI Taxonomy" id="2502791"/>
    <lineage>
        <taxon>Bacteria</taxon>
        <taxon>Bacillati</taxon>
        <taxon>Bacillota</taxon>
        <taxon>Bacilli</taxon>
        <taxon>Bacillales</taxon>
        <taxon>Bacillaceae</taxon>
        <taxon>Salicibibacter</taxon>
    </lineage>
</organism>
<dbReference type="Pfam" id="PF01979">
    <property type="entry name" value="Amidohydro_1"/>
    <property type="match status" value="1"/>
</dbReference>
<accession>A0A514LI57</accession>
<reference evidence="12" key="1">
    <citation type="submission" date="2019-01" db="EMBL/GenBank/DDBJ databases">
        <title>Genomic analysis of Salicibibacter sp. NKC3-5.</title>
        <authorList>
            <person name="Oh Y.J."/>
        </authorList>
    </citation>
    <scope>NUCLEOTIDE SEQUENCE [LARGE SCALE GENOMIC DNA]</scope>
    <source>
        <strain evidence="12">NKC3-5</strain>
    </source>
</reference>
<feature type="domain" description="Amidohydrolase-related" evidence="10">
    <location>
        <begin position="52"/>
        <end position="444"/>
    </location>
</feature>
<comment type="similarity">
    <text evidence="3">Belongs to the metallo-dependent hydrolases superfamily. Allantoinase family.</text>
</comment>
<dbReference type="GO" id="GO:0000256">
    <property type="term" value="P:allantoin catabolic process"/>
    <property type="evidence" value="ECO:0007669"/>
    <property type="project" value="InterPro"/>
</dbReference>
<dbReference type="InterPro" id="IPR032466">
    <property type="entry name" value="Metal_Hydrolase"/>
</dbReference>
<dbReference type="Gene3D" id="2.30.40.10">
    <property type="entry name" value="Urease, subunit C, domain 1"/>
    <property type="match status" value="1"/>
</dbReference>
<feature type="compositionally biased region" description="Polar residues" evidence="9">
    <location>
        <begin position="467"/>
        <end position="476"/>
    </location>
</feature>
<evidence type="ECO:0000256" key="5">
    <source>
        <dbReference type="ARBA" id="ARBA00012863"/>
    </source>
</evidence>
<dbReference type="RefSeq" id="WP_142088591.1">
    <property type="nucleotide sequence ID" value="NZ_CP035485.1"/>
</dbReference>
<evidence type="ECO:0000256" key="8">
    <source>
        <dbReference type="ARBA" id="ARBA00022833"/>
    </source>
</evidence>
<comment type="pathway">
    <text evidence="2">Nitrogen metabolism; (S)-allantoin degradation; allantoate from (S)-allantoin: step 1/1.</text>
</comment>
<comment type="cofactor">
    <cofactor evidence="1">
        <name>Zn(2+)</name>
        <dbReference type="ChEBI" id="CHEBI:29105"/>
    </cofactor>
</comment>
<evidence type="ECO:0000256" key="3">
    <source>
        <dbReference type="ARBA" id="ARBA00010368"/>
    </source>
</evidence>
<dbReference type="Gene3D" id="3.20.20.140">
    <property type="entry name" value="Metal-dependent hydrolases"/>
    <property type="match status" value="1"/>
</dbReference>
<keyword evidence="6" id="KW-0479">Metal-binding</keyword>
<dbReference type="InterPro" id="IPR050138">
    <property type="entry name" value="DHOase/Allantoinase_Hydrolase"/>
</dbReference>